<evidence type="ECO:0000313" key="3">
    <source>
        <dbReference type="EMBL" id="CAF4613177.1"/>
    </source>
</evidence>
<feature type="compositionally biased region" description="Low complexity" evidence="1">
    <location>
        <begin position="117"/>
        <end position="131"/>
    </location>
</feature>
<dbReference type="EMBL" id="CAJOBJ010106811">
    <property type="protein sequence ID" value="CAF4613177.1"/>
    <property type="molecule type" value="Genomic_DNA"/>
</dbReference>
<feature type="region of interest" description="Disordered" evidence="1">
    <location>
        <begin position="291"/>
        <end position="316"/>
    </location>
</feature>
<organism evidence="2 4">
    <name type="scientific">Rotaria magnacalcarata</name>
    <dbReference type="NCBI Taxonomy" id="392030"/>
    <lineage>
        <taxon>Eukaryota</taxon>
        <taxon>Metazoa</taxon>
        <taxon>Spiralia</taxon>
        <taxon>Gnathifera</taxon>
        <taxon>Rotifera</taxon>
        <taxon>Eurotatoria</taxon>
        <taxon>Bdelloidea</taxon>
        <taxon>Philodinida</taxon>
        <taxon>Philodinidae</taxon>
        <taxon>Rotaria</taxon>
    </lineage>
</organism>
<evidence type="ECO:0000313" key="2">
    <source>
        <dbReference type="EMBL" id="CAF1543243.1"/>
    </source>
</evidence>
<proteinExistence type="predicted"/>
<feature type="compositionally biased region" description="Low complexity" evidence="1">
    <location>
        <begin position="189"/>
        <end position="207"/>
    </location>
</feature>
<accession>A0A815WHA8</accession>
<sequence>MDFLERLKSLMIEIDPNCNEEWLIRKFVEKIRLDIRARLYFDANLTMRDLIKKILTIESNIDELKIVEDLRRTALQKKKAPVSITTNNISFIDSSDQYAPSSSNRPTDHKQNCNQHSRNNSKNSFDNNRNRISAHNTDPSISIMHRSNDFNKQQNTKNMNNNHHNNNRSNNNNNNNNDQNNNYSSHDFNSNNDQYNNRSNINNFNNNSTDEYHSNRYDNHGHATKSQRPTMTFNKNSTRTTATANSSNNYKTRWWCPHCERHGHSWERCPFNTESINYRSNSTSCHFPAITANSPPPVSPSPSLYNNSHSENHHGR</sequence>
<protein>
    <submittedName>
        <fullName evidence="2">Uncharacterized protein</fullName>
    </submittedName>
</protein>
<feature type="compositionally biased region" description="Low complexity" evidence="1">
    <location>
        <begin position="151"/>
        <end position="182"/>
    </location>
</feature>
<evidence type="ECO:0000256" key="1">
    <source>
        <dbReference type="SAM" id="MobiDB-lite"/>
    </source>
</evidence>
<dbReference type="Proteomes" id="UP000681720">
    <property type="component" value="Unassembled WGS sequence"/>
</dbReference>
<dbReference type="EMBL" id="CAJNOW010008722">
    <property type="protein sequence ID" value="CAF1543243.1"/>
    <property type="molecule type" value="Genomic_DNA"/>
</dbReference>
<comment type="caution">
    <text evidence="2">The sequence shown here is derived from an EMBL/GenBank/DDBJ whole genome shotgun (WGS) entry which is preliminary data.</text>
</comment>
<gene>
    <name evidence="3" type="ORF">GIL414_LOCUS39449</name>
    <name evidence="2" type="ORF">KQP761_LOCUS17109</name>
</gene>
<feature type="region of interest" description="Disordered" evidence="1">
    <location>
        <begin position="93"/>
        <end position="246"/>
    </location>
</feature>
<name>A0A815WHA8_9BILA</name>
<feature type="compositionally biased region" description="Polar residues" evidence="1">
    <location>
        <begin position="224"/>
        <end position="233"/>
    </location>
</feature>
<dbReference type="OrthoDB" id="10485314at2759"/>
<dbReference type="AlphaFoldDB" id="A0A815WHA8"/>
<dbReference type="Proteomes" id="UP000663834">
    <property type="component" value="Unassembled WGS sequence"/>
</dbReference>
<evidence type="ECO:0000313" key="4">
    <source>
        <dbReference type="Proteomes" id="UP000663834"/>
    </source>
</evidence>
<feature type="compositionally biased region" description="Low complexity" evidence="1">
    <location>
        <begin position="234"/>
        <end position="246"/>
    </location>
</feature>
<feature type="compositionally biased region" description="Polar residues" evidence="1">
    <location>
        <begin position="93"/>
        <end position="105"/>
    </location>
</feature>
<reference evidence="2" key="1">
    <citation type="submission" date="2021-02" db="EMBL/GenBank/DDBJ databases">
        <authorList>
            <person name="Nowell W R."/>
        </authorList>
    </citation>
    <scope>NUCLEOTIDE SEQUENCE</scope>
</reference>
<feature type="compositionally biased region" description="Basic and acidic residues" evidence="1">
    <location>
        <begin position="210"/>
        <end position="221"/>
    </location>
</feature>